<gene>
    <name evidence="2" type="ORF">BD311DRAFT_261785</name>
</gene>
<keyword evidence="1" id="KW-0853">WD repeat</keyword>
<dbReference type="Gene3D" id="2.130.10.10">
    <property type="entry name" value="YVTN repeat-like/Quinoprotein amine dehydrogenase"/>
    <property type="match status" value="2"/>
</dbReference>
<dbReference type="InterPro" id="IPR015943">
    <property type="entry name" value="WD40/YVTN_repeat-like_dom_sf"/>
</dbReference>
<feature type="repeat" description="WD" evidence="1">
    <location>
        <begin position="327"/>
        <end position="360"/>
    </location>
</feature>
<dbReference type="OrthoDB" id="10251741at2759"/>
<dbReference type="AlphaFoldDB" id="A0A4Q9MRB7"/>
<dbReference type="SMART" id="SM00320">
    <property type="entry name" value="WD40"/>
    <property type="match status" value="6"/>
</dbReference>
<name>A0A4Q9MRB7_9APHY</name>
<evidence type="ECO:0000256" key="1">
    <source>
        <dbReference type="PROSITE-ProRule" id="PRU00221"/>
    </source>
</evidence>
<dbReference type="SUPFAM" id="SSF50978">
    <property type="entry name" value="WD40 repeat-like"/>
    <property type="match status" value="1"/>
</dbReference>
<dbReference type="InterPro" id="IPR001680">
    <property type="entry name" value="WD40_rpt"/>
</dbReference>
<organism evidence="2">
    <name type="scientific">Dichomitus squalens</name>
    <dbReference type="NCBI Taxonomy" id="114155"/>
    <lineage>
        <taxon>Eukaryota</taxon>
        <taxon>Fungi</taxon>
        <taxon>Dikarya</taxon>
        <taxon>Basidiomycota</taxon>
        <taxon>Agaricomycotina</taxon>
        <taxon>Agaricomycetes</taxon>
        <taxon>Polyporales</taxon>
        <taxon>Polyporaceae</taxon>
        <taxon>Dichomitus</taxon>
    </lineage>
</organism>
<sequence length="647" mass="71196">MTQEWFISKGDMLAGVLSFNRHALAGFEQYGTRIHELTIRGLQFSTCADMGRFLLAFPNVQSLHCDSCSITREWHGAADHLIRQRLAAKLRLKQLTISASTGNRVVDLLSEISQATLEHLVLCMLTPQVALEEAPVLCFPRLRSLSIDIRIADNYRKQDSEGHVLPILKVVTILKSLTSSDSRGPMEATITLICNSLPSLHYFLSLDVGTETCREFDTAILDSSARGTLILQLHSWASCAPQTSGNKFWTSRVEQHFPKLHSRNSLKVQYAPSNPLTSRTLSRQPVAHEDFVTVLTASADGKWFATGSNDSTIVLWDVKHPASTLDWIAHERRVSDLAFSPDSQYLLSVGSDITPKIWDLGGHPGRLVATLDGHDDYVRRCAWANTGTLFATGSYDGSVRVWHGPSIRDHAFQQCYVFTDPRAGPLLQALRFSPSARSLLAIHLPLPGEPDAVPSWRVWHLGADPNTPPKALDRPKTSTFVVAALDSTDRHLVAASRDGSEVNLHDLETGEDLMIATQPAAFSEEVTRVILSPNNRYLLREVGFGGAYDLLDLETHRITALSSDTMLYSPSFSHDGQYIATASNAGACLWKTSDCSCAAVLKSEVRGLDDSASVLAFSGDAGSLAVGDRSGDVRIHRMEDFVWLRPL</sequence>
<dbReference type="PROSITE" id="PS50294">
    <property type="entry name" value="WD_REPEATS_REGION"/>
    <property type="match status" value="3"/>
</dbReference>
<evidence type="ECO:0000313" key="2">
    <source>
        <dbReference type="EMBL" id="TBU29747.1"/>
    </source>
</evidence>
<dbReference type="Pfam" id="PF00400">
    <property type="entry name" value="WD40"/>
    <property type="match status" value="3"/>
</dbReference>
<dbReference type="PANTHER" id="PTHR19879">
    <property type="entry name" value="TRANSCRIPTION INITIATION FACTOR TFIID"/>
    <property type="match status" value="1"/>
</dbReference>
<protein>
    <submittedName>
        <fullName evidence="2">WD40 repeat-like protein</fullName>
    </submittedName>
</protein>
<accession>A0A4Q9MRB7</accession>
<dbReference type="EMBL" id="ML143411">
    <property type="protein sequence ID" value="TBU29747.1"/>
    <property type="molecule type" value="Genomic_DNA"/>
</dbReference>
<feature type="repeat" description="WD" evidence="1">
    <location>
        <begin position="371"/>
        <end position="402"/>
    </location>
</feature>
<dbReference type="PANTHER" id="PTHR19879:SF9">
    <property type="entry name" value="TRANSCRIPTION INITIATION FACTOR TFIID SUBUNIT 5"/>
    <property type="match status" value="1"/>
</dbReference>
<dbReference type="InterPro" id="IPR036322">
    <property type="entry name" value="WD40_repeat_dom_sf"/>
</dbReference>
<reference evidence="2" key="1">
    <citation type="submission" date="2019-01" db="EMBL/GenBank/DDBJ databases">
        <title>Draft genome sequences of three monokaryotic isolates of the white-rot basidiomycete fungus Dichomitus squalens.</title>
        <authorList>
            <consortium name="DOE Joint Genome Institute"/>
            <person name="Lopez S.C."/>
            <person name="Andreopoulos B."/>
            <person name="Pangilinan J."/>
            <person name="Lipzen A."/>
            <person name="Riley R."/>
            <person name="Ahrendt S."/>
            <person name="Ng V."/>
            <person name="Barry K."/>
            <person name="Daum C."/>
            <person name="Grigoriev I.V."/>
            <person name="Hilden K.S."/>
            <person name="Makela M.R."/>
            <person name="de Vries R.P."/>
        </authorList>
    </citation>
    <scope>NUCLEOTIDE SEQUENCE [LARGE SCALE GENOMIC DNA]</scope>
    <source>
        <strain evidence="2">OM18370.1</strain>
    </source>
</reference>
<feature type="repeat" description="WD" evidence="1">
    <location>
        <begin position="285"/>
        <end position="319"/>
    </location>
</feature>
<dbReference type="Proteomes" id="UP000292957">
    <property type="component" value="Unassembled WGS sequence"/>
</dbReference>
<dbReference type="PROSITE" id="PS50082">
    <property type="entry name" value="WD_REPEATS_2"/>
    <property type="match status" value="3"/>
</dbReference>
<proteinExistence type="predicted"/>